<proteinExistence type="predicted"/>
<comment type="caution">
    <text evidence="4">The sequence shown here is derived from an EMBL/GenBank/DDBJ whole genome shotgun (WGS) entry which is preliminary data.</text>
</comment>
<dbReference type="AlphaFoldDB" id="A0AAJ4SKX0"/>
<protein>
    <submittedName>
        <fullName evidence="4">Sigma-70 family RNA polymerase sigma factor</fullName>
    </submittedName>
</protein>
<feature type="domain" description="HTH luxR-type" evidence="3">
    <location>
        <begin position="149"/>
        <end position="198"/>
    </location>
</feature>
<evidence type="ECO:0000259" key="3">
    <source>
        <dbReference type="Pfam" id="PF00196"/>
    </source>
</evidence>
<dbReference type="Gene3D" id="1.10.10.10">
    <property type="entry name" value="Winged helix-like DNA-binding domain superfamily/Winged helix DNA-binding domain"/>
    <property type="match status" value="1"/>
</dbReference>
<keyword evidence="1" id="KW-0805">Transcription regulation</keyword>
<name>A0AAJ4SKX0_MAMSC</name>
<dbReference type="GO" id="GO:0003677">
    <property type="term" value="F:DNA binding"/>
    <property type="evidence" value="ECO:0007669"/>
    <property type="project" value="InterPro"/>
</dbReference>
<dbReference type="InterPro" id="IPR013325">
    <property type="entry name" value="RNA_pol_sigma_r2"/>
</dbReference>
<keyword evidence="2" id="KW-0804">Transcription</keyword>
<evidence type="ECO:0000256" key="2">
    <source>
        <dbReference type="ARBA" id="ARBA00023163"/>
    </source>
</evidence>
<organism evidence="4 5">
    <name type="scientific">Mammaliicoccus sciuri</name>
    <name type="common">Staphylococcus sciuri</name>
    <dbReference type="NCBI Taxonomy" id="1296"/>
    <lineage>
        <taxon>Bacteria</taxon>
        <taxon>Bacillati</taxon>
        <taxon>Bacillota</taxon>
        <taxon>Bacilli</taxon>
        <taxon>Bacillales</taxon>
        <taxon>Staphylococcaceae</taxon>
        <taxon>Mammaliicoccus</taxon>
    </lineage>
</organism>
<evidence type="ECO:0000313" key="4">
    <source>
        <dbReference type="EMBL" id="RTX75600.1"/>
    </source>
</evidence>
<dbReference type="Pfam" id="PF00196">
    <property type="entry name" value="GerE"/>
    <property type="match status" value="1"/>
</dbReference>
<dbReference type="Proteomes" id="UP000274792">
    <property type="component" value="Unassembled WGS sequence"/>
</dbReference>
<dbReference type="RefSeq" id="WP_126476319.1">
    <property type="nucleotide sequence ID" value="NZ_RXWV01000002.1"/>
</dbReference>
<evidence type="ECO:0000313" key="5">
    <source>
        <dbReference type="Proteomes" id="UP000274792"/>
    </source>
</evidence>
<sequence>MNDMNTDKQLLKWIADIQNGDKEAFNQLLNVFESDIQKRVGTLRLPYNDKEDIAQIIRYKLYKQALTFDCDKQESFIHCVNVIIKNAKVDYIRKVKSTKYQILKDSLSIDETKSDSINLIECLRDGHGQDFENEMLTECSLSYLMDSNKLSPIETDILKLTAQGKTKKEISNELDVPVKHIYNAQYRLKKKLNKAEITSALFDN</sequence>
<dbReference type="SUPFAM" id="SSF46894">
    <property type="entry name" value="C-terminal effector domain of the bipartite response regulators"/>
    <property type="match status" value="1"/>
</dbReference>
<dbReference type="GO" id="GO:0006352">
    <property type="term" value="P:DNA-templated transcription initiation"/>
    <property type="evidence" value="ECO:0007669"/>
    <property type="project" value="InterPro"/>
</dbReference>
<evidence type="ECO:0000256" key="1">
    <source>
        <dbReference type="ARBA" id="ARBA00023015"/>
    </source>
</evidence>
<dbReference type="SUPFAM" id="SSF88946">
    <property type="entry name" value="Sigma2 domain of RNA polymerase sigma factors"/>
    <property type="match status" value="1"/>
</dbReference>
<gene>
    <name evidence="4" type="ORF">CD117_00245</name>
</gene>
<dbReference type="InterPro" id="IPR000792">
    <property type="entry name" value="Tscrpt_reg_LuxR_C"/>
</dbReference>
<dbReference type="Gene3D" id="1.10.1740.10">
    <property type="match status" value="1"/>
</dbReference>
<dbReference type="GO" id="GO:0003700">
    <property type="term" value="F:DNA-binding transcription factor activity"/>
    <property type="evidence" value="ECO:0007669"/>
    <property type="project" value="InterPro"/>
</dbReference>
<reference evidence="4 5" key="1">
    <citation type="submission" date="2018-10" db="EMBL/GenBank/DDBJ databases">
        <title>A collection Staphylococci species genome sequencing.</title>
        <authorList>
            <person name="Cole K."/>
        </authorList>
    </citation>
    <scope>NUCLEOTIDE SEQUENCE [LARGE SCALE GENOMIC DNA]</scope>
    <source>
        <strain evidence="5">NCTC 12218</strain>
    </source>
</reference>
<accession>A0AAJ4SKX0</accession>
<dbReference type="InterPro" id="IPR016032">
    <property type="entry name" value="Sig_transdc_resp-reg_C-effctor"/>
</dbReference>
<dbReference type="EMBL" id="RXWV01000002">
    <property type="protein sequence ID" value="RTX75600.1"/>
    <property type="molecule type" value="Genomic_DNA"/>
</dbReference>
<dbReference type="InterPro" id="IPR036388">
    <property type="entry name" value="WH-like_DNA-bd_sf"/>
</dbReference>